<feature type="domain" description="MgtC/SapB/SrpB/YhiD N-terminal" evidence="8">
    <location>
        <begin position="37"/>
        <end position="157"/>
    </location>
</feature>
<feature type="transmembrane region" description="Helical" evidence="7">
    <location>
        <begin position="60"/>
        <end position="79"/>
    </location>
</feature>
<keyword evidence="4 7" id="KW-0812">Transmembrane</keyword>
<keyword evidence="5 7" id="KW-1133">Transmembrane helix</keyword>
<comment type="similarity">
    <text evidence="2">Belongs to the MgtC/SapB family.</text>
</comment>
<dbReference type="Pfam" id="PF02308">
    <property type="entry name" value="MgtC"/>
    <property type="match status" value="1"/>
</dbReference>
<dbReference type="EMBL" id="FTOI01000007">
    <property type="protein sequence ID" value="SIS80464.1"/>
    <property type="molecule type" value="Genomic_DNA"/>
</dbReference>
<dbReference type="InterPro" id="IPR003416">
    <property type="entry name" value="MgtC/SapB/SrpB/YhiD_fam"/>
</dbReference>
<evidence type="ECO:0000313" key="10">
    <source>
        <dbReference type="Proteomes" id="UP000185839"/>
    </source>
</evidence>
<evidence type="ECO:0000256" key="4">
    <source>
        <dbReference type="ARBA" id="ARBA00022692"/>
    </source>
</evidence>
<dbReference type="PANTHER" id="PTHR33778">
    <property type="entry name" value="PROTEIN MGTC"/>
    <property type="match status" value="1"/>
</dbReference>
<dbReference type="InterPro" id="IPR049177">
    <property type="entry name" value="MgtC_SapB_SrpB_YhiD_N"/>
</dbReference>
<keyword evidence="3" id="KW-1003">Cell membrane</keyword>
<feature type="transmembrane region" description="Helical" evidence="7">
    <location>
        <begin position="29"/>
        <end position="48"/>
    </location>
</feature>
<keyword evidence="6 7" id="KW-0472">Membrane</keyword>
<dbReference type="PRINTS" id="PR01837">
    <property type="entry name" value="MGTCSAPBPROT"/>
</dbReference>
<dbReference type="Proteomes" id="UP000185839">
    <property type="component" value="Unassembled WGS sequence"/>
</dbReference>
<gene>
    <name evidence="9" type="ORF">SAMN05421789_10752</name>
</gene>
<dbReference type="STRING" id="713588.SAMN05421789_10752"/>
<reference evidence="10" key="1">
    <citation type="submission" date="2017-01" db="EMBL/GenBank/DDBJ databases">
        <authorList>
            <person name="Varghese N."/>
            <person name="Submissions S."/>
        </authorList>
    </citation>
    <scope>NUCLEOTIDE SEQUENCE [LARGE SCALE GENOMIC DNA]</scope>
    <source>
        <strain evidence="10">DSM 23145</strain>
    </source>
</reference>
<evidence type="ECO:0000256" key="6">
    <source>
        <dbReference type="ARBA" id="ARBA00023136"/>
    </source>
</evidence>
<evidence type="ECO:0000256" key="7">
    <source>
        <dbReference type="SAM" id="Phobius"/>
    </source>
</evidence>
<evidence type="ECO:0000259" key="8">
    <source>
        <dbReference type="Pfam" id="PF02308"/>
    </source>
</evidence>
<evidence type="ECO:0000313" key="9">
    <source>
        <dbReference type="EMBL" id="SIS80464.1"/>
    </source>
</evidence>
<dbReference type="RefSeq" id="WP_245820692.1">
    <property type="nucleotide sequence ID" value="NZ_FTOI01000007.1"/>
</dbReference>
<accession>A0A1N7M310</accession>
<sequence>MMISTLFLSSIQTTEQLLTRVGDQPDLTFNFDFLFKILLAIGAGLLIGVEREFKGKDAGLKTNMLVSVGSCVFVFLSLQFQGGESFDPTRVLSQVVTGIGFLGAGVILKKGANVQGLTTAATVWCSAAAGCIAAFYLVMDLLLFTGTVVFVNMIFGYIGTKISGDDTSASLHNSENDN</sequence>
<proteinExistence type="inferred from homology"/>
<dbReference type="AlphaFoldDB" id="A0A1N7M310"/>
<keyword evidence="10" id="KW-1185">Reference proteome</keyword>
<name>A0A1N7M310_9FLAO</name>
<dbReference type="GO" id="GO:0005886">
    <property type="term" value="C:plasma membrane"/>
    <property type="evidence" value="ECO:0007669"/>
    <property type="project" value="UniProtKB-SubCell"/>
</dbReference>
<evidence type="ECO:0000256" key="1">
    <source>
        <dbReference type="ARBA" id="ARBA00004651"/>
    </source>
</evidence>
<feature type="transmembrane region" description="Helical" evidence="7">
    <location>
        <begin position="91"/>
        <end position="108"/>
    </location>
</feature>
<evidence type="ECO:0000256" key="3">
    <source>
        <dbReference type="ARBA" id="ARBA00022475"/>
    </source>
</evidence>
<evidence type="ECO:0000256" key="2">
    <source>
        <dbReference type="ARBA" id="ARBA00009298"/>
    </source>
</evidence>
<comment type="subcellular location">
    <subcellularLocation>
        <location evidence="1">Cell membrane</location>
        <topology evidence="1">Multi-pass membrane protein</topology>
    </subcellularLocation>
</comment>
<organism evidence="9 10">
    <name type="scientific">Kaistella chaponensis</name>
    <dbReference type="NCBI Taxonomy" id="713588"/>
    <lineage>
        <taxon>Bacteria</taxon>
        <taxon>Pseudomonadati</taxon>
        <taxon>Bacteroidota</taxon>
        <taxon>Flavobacteriia</taxon>
        <taxon>Flavobacteriales</taxon>
        <taxon>Weeksellaceae</taxon>
        <taxon>Chryseobacterium group</taxon>
        <taxon>Kaistella</taxon>
    </lineage>
</organism>
<dbReference type="PANTHER" id="PTHR33778:SF1">
    <property type="entry name" value="MAGNESIUM TRANSPORTER YHID-RELATED"/>
    <property type="match status" value="1"/>
</dbReference>
<protein>
    <submittedName>
        <fullName evidence="9">Putative Mg2+ transporter-C (MgtC) family protein</fullName>
    </submittedName>
</protein>
<evidence type="ECO:0000256" key="5">
    <source>
        <dbReference type="ARBA" id="ARBA00022989"/>
    </source>
</evidence>